<dbReference type="EC" id="2.7.7.77" evidence="8"/>
<evidence type="ECO:0000313" key="10">
    <source>
        <dbReference type="EMBL" id="DAB37517.1"/>
    </source>
</evidence>
<feature type="domain" description="MobA-like NTP transferase" evidence="9">
    <location>
        <begin position="6"/>
        <end position="159"/>
    </location>
</feature>
<keyword evidence="7 8" id="KW-0501">Molybdenum cofactor biosynthesis</keyword>
<keyword evidence="6 8" id="KW-0342">GTP-binding</keyword>
<dbReference type="GO" id="GO:1902758">
    <property type="term" value="P:bis(molybdopterin guanine dinucleotide)molybdenum biosynthetic process"/>
    <property type="evidence" value="ECO:0007669"/>
    <property type="project" value="TreeGrafter"/>
</dbReference>
<dbReference type="SUPFAM" id="SSF53448">
    <property type="entry name" value="Nucleotide-diphospho-sugar transferases"/>
    <property type="match status" value="1"/>
</dbReference>
<evidence type="ECO:0000256" key="5">
    <source>
        <dbReference type="ARBA" id="ARBA00022842"/>
    </source>
</evidence>
<comment type="cofactor">
    <cofactor evidence="8">
        <name>Mg(2+)</name>
        <dbReference type="ChEBI" id="CHEBI:18420"/>
    </cofactor>
</comment>
<keyword evidence="4 8" id="KW-0547">Nucleotide-binding</keyword>
<comment type="caution">
    <text evidence="10">The sequence shown here is derived from an EMBL/GenBank/DDBJ whole genome shotgun (WGS) entry which is preliminary data.</text>
</comment>
<gene>
    <name evidence="8" type="primary">mobA</name>
    <name evidence="10" type="ORF">CFH83_10765</name>
</gene>
<evidence type="ECO:0000256" key="8">
    <source>
        <dbReference type="HAMAP-Rule" id="MF_00316"/>
    </source>
</evidence>
<comment type="subcellular location">
    <subcellularLocation>
        <location evidence="8">Cytoplasm</location>
    </subcellularLocation>
</comment>
<feature type="binding site" evidence="8">
    <location>
        <position position="96"/>
    </location>
    <ligand>
        <name>Mg(2+)</name>
        <dbReference type="ChEBI" id="CHEBI:18420"/>
    </ligand>
</feature>
<feature type="binding site" evidence="8">
    <location>
        <position position="66"/>
    </location>
    <ligand>
        <name>GTP</name>
        <dbReference type="ChEBI" id="CHEBI:37565"/>
    </ligand>
</feature>
<comment type="caution">
    <text evidence="8">Lacks conserved residue(s) required for the propagation of feature annotation.</text>
</comment>
<comment type="domain">
    <text evidence="8">The N-terminal domain determines nucleotide recognition and specific binding, while the C-terminal domain determines the specific binding to the target protein.</text>
</comment>
<evidence type="ECO:0000259" key="9">
    <source>
        <dbReference type="Pfam" id="PF12804"/>
    </source>
</evidence>
<dbReference type="Pfam" id="PF12804">
    <property type="entry name" value="NTP_transf_3"/>
    <property type="match status" value="1"/>
</dbReference>
<accession>A0A2D3WFJ8</accession>
<protein>
    <recommendedName>
        <fullName evidence="8">Probable molybdenum cofactor guanylyltransferase</fullName>
        <shortName evidence="8">MoCo guanylyltransferase</shortName>
        <ecNumber evidence="8">2.7.7.77</ecNumber>
    </recommendedName>
    <alternativeName>
        <fullName evidence="8">GTP:molybdopterin guanylyltransferase</fullName>
    </alternativeName>
    <alternativeName>
        <fullName evidence="8">Mo-MPT guanylyltransferase</fullName>
    </alternativeName>
    <alternativeName>
        <fullName evidence="8">Molybdopterin guanylyltransferase</fullName>
    </alternativeName>
    <alternativeName>
        <fullName evidence="8">Molybdopterin-guanine dinucleotide synthase</fullName>
        <shortName evidence="8">MGD synthase</shortName>
    </alternativeName>
</protein>
<organism evidence="10 11">
    <name type="scientific">Sulfuricurvum kujiense</name>
    <dbReference type="NCBI Taxonomy" id="148813"/>
    <lineage>
        <taxon>Bacteria</taxon>
        <taxon>Pseudomonadati</taxon>
        <taxon>Campylobacterota</taxon>
        <taxon>Epsilonproteobacteria</taxon>
        <taxon>Campylobacterales</taxon>
        <taxon>Sulfurimonadaceae</taxon>
        <taxon>Sulfuricurvum</taxon>
    </lineage>
</organism>
<evidence type="ECO:0000256" key="6">
    <source>
        <dbReference type="ARBA" id="ARBA00023134"/>
    </source>
</evidence>
<keyword evidence="2 8" id="KW-0808">Transferase</keyword>
<dbReference type="GO" id="GO:0061603">
    <property type="term" value="F:molybdenum cofactor guanylyltransferase activity"/>
    <property type="evidence" value="ECO:0007669"/>
    <property type="project" value="UniProtKB-EC"/>
</dbReference>
<feature type="binding site" evidence="8">
    <location>
        <begin position="9"/>
        <end position="11"/>
    </location>
    <ligand>
        <name>GTP</name>
        <dbReference type="ChEBI" id="CHEBI:37565"/>
    </ligand>
</feature>
<dbReference type="AlphaFoldDB" id="A0A2D3WFJ8"/>
<evidence type="ECO:0000256" key="2">
    <source>
        <dbReference type="ARBA" id="ARBA00022679"/>
    </source>
</evidence>
<keyword evidence="10" id="KW-0548">Nucleotidyltransferase</keyword>
<dbReference type="InterPro" id="IPR029044">
    <property type="entry name" value="Nucleotide-diphossugar_trans"/>
</dbReference>
<dbReference type="Gene3D" id="3.90.550.10">
    <property type="entry name" value="Spore Coat Polysaccharide Biosynthesis Protein SpsA, Chain A"/>
    <property type="match status" value="1"/>
</dbReference>
<feature type="binding site" evidence="8">
    <location>
        <position position="21"/>
    </location>
    <ligand>
        <name>GTP</name>
        <dbReference type="ChEBI" id="CHEBI:37565"/>
    </ligand>
</feature>
<dbReference type="GO" id="GO:0046872">
    <property type="term" value="F:metal ion binding"/>
    <property type="evidence" value="ECO:0007669"/>
    <property type="project" value="UniProtKB-KW"/>
</dbReference>
<dbReference type="PANTHER" id="PTHR19136:SF81">
    <property type="entry name" value="MOLYBDENUM COFACTOR GUANYLYLTRANSFERASE"/>
    <property type="match status" value="1"/>
</dbReference>
<dbReference type="PANTHER" id="PTHR19136">
    <property type="entry name" value="MOLYBDENUM COFACTOR GUANYLYLTRANSFERASE"/>
    <property type="match status" value="1"/>
</dbReference>
<keyword evidence="3 8" id="KW-0479">Metal-binding</keyword>
<dbReference type="NCBIfam" id="NF001837">
    <property type="entry name" value="PRK00560.1"/>
    <property type="match status" value="1"/>
</dbReference>
<evidence type="ECO:0000256" key="7">
    <source>
        <dbReference type="ARBA" id="ARBA00023150"/>
    </source>
</evidence>
<evidence type="ECO:0000256" key="3">
    <source>
        <dbReference type="ARBA" id="ARBA00022723"/>
    </source>
</evidence>
<feature type="binding site" evidence="8">
    <location>
        <position position="96"/>
    </location>
    <ligand>
        <name>GTP</name>
        <dbReference type="ChEBI" id="CHEBI:37565"/>
    </ligand>
</feature>
<dbReference type="CDD" id="cd02503">
    <property type="entry name" value="MobA"/>
    <property type="match status" value="1"/>
</dbReference>
<dbReference type="RefSeq" id="WP_294897212.1">
    <property type="nucleotide sequence ID" value="NZ_DLUI01000155.1"/>
</dbReference>
<comment type="similarity">
    <text evidence="8">Belongs to the MobA family.</text>
</comment>
<comment type="function">
    <text evidence="8">Transfers a GMP moiety from GTP to Mo-molybdopterin (Mo-MPT) cofactor (Moco or molybdenum cofactor) to form Mo-molybdopterin guanine dinucleotide (Mo-MGD) cofactor.</text>
</comment>
<reference evidence="10 11" key="1">
    <citation type="journal article" date="2017" name="Front. Microbiol.">
        <title>Comparative Genomic Analysis of the Class Epsilonproteobacteria and Proposed Reclassification to Epsilonbacteraeota (phyl. nov.).</title>
        <authorList>
            <person name="Waite D.W."/>
            <person name="Vanwonterghem I."/>
            <person name="Rinke C."/>
            <person name="Parks D.H."/>
            <person name="Zhang Y."/>
            <person name="Takai K."/>
            <person name="Sievert S.M."/>
            <person name="Simon J."/>
            <person name="Campbell B.J."/>
            <person name="Hanson T.E."/>
            <person name="Woyke T."/>
            <person name="Klotz M.G."/>
            <person name="Hugenholtz P."/>
        </authorList>
    </citation>
    <scope>NUCLEOTIDE SEQUENCE [LARGE SCALE GENOMIC DNA]</scope>
    <source>
        <strain evidence="10">UBA12443</strain>
    </source>
</reference>
<proteinExistence type="inferred from homology"/>
<dbReference type="InterPro" id="IPR013482">
    <property type="entry name" value="Molybde_CF_guanTrfase"/>
</dbReference>
<dbReference type="EMBL" id="DLUI01000155">
    <property type="protein sequence ID" value="DAB37517.1"/>
    <property type="molecule type" value="Genomic_DNA"/>
</dbReference>
<evidence type="ECO:0000313" key="11">
    <source>
        <dbReference type="Proteomes" id="UP000228859"/>
    </source>
</evidence>
<dbReference type="GO" id="GO:0005525">
    <property type="term" value="F:GTP binding"/>
    <property type="evidence" value="ECO:0007669"/>
    <property type="project" value="UniProtKB-UniRule"/>
</dbReference>
<comment type="catalytic activity">
    <reaction evidence="8">
        <text>Mo-molybdopterin + GTP + H(+) = Mo-molybdopterin guanine dinucleotide + diphosphate</text>
        <dbReference type="Rhea" id="RHEA:34243"/>
        <dbReference type="ChEBI" id="CHEBI:15378"/>
        <dbReference type="ChEBI" id="CHEBI:33019"/>
        <dbReference type="ChEBI" id="CHEBI:37565"/>
        <dbReference type="ChEBI" id="CHEBI:71302"/>
        <dbReference type="ChEBI" id="CHEBI:71310"/>
        <dbReference type="EC" id="2.7.7.77"/>
    </reaction>
</comment>
<dbReference type="Proteomes" id="UP000228859">
    <property type="component" value="Unassembled WGS sequence"/>
</dbReference>
<dbReference type="GO" id="GO:0005737">
    <property type="term" value="C:cytoplasm"/>
    <property type="evidence" value="ECO:0007669"/>
    <property type="project" value="UniProtKB-SubCell"/>
</dbReference>
<dbReference type="InterPro" id="IPR025877">
    <property type="entry name" value="MobA-like_NTP_Trfase"/>
</dbReference>
<keyword evidence="1 8" id="KW-0963">Cytoplasm</keyword>
<dbReference type="HAMAP" id="MF_00316">
    <property type="entry name" value="MobA"/>
    <property type="match status" value="1"/>
</dbReference>
<sequence>MITTPCILFAGGKSSRMGADKSLLPFGGYPSLAEYQYERLKTIFSHVYISAKSRDKFNFDAPFILDPADVDYAPTAGFVSMFRELKEERVLVLSVDTPFVDEKVFQALIDADTENLDTVIARTSEGSHPMCGLYHRSLLGEFERMLAERDHRLGKLLAASNTLYLDFSDDALFANLNHPHEYEEAKIRFNALTT</sequence>
<evidence type="ECO:0000256" key="4">
    <source>
        <dbReference type="ARBA" id="ARBA00022741"/>
    </source>
</evidence>
<evidence type="ECO:0000256" key="1">
    <source>
        <dbReference type="ARBA" id="ARBA00022490"/>
    </source>
</evidence>
<keyword evidence="5 8" id="KW-0460">Magnesium</keyword>
<name>A0A2D3WFJ8_9BACT</name>